<sequence>MECPCARPHRGFTLVELLVALTILSLIALLSWRGLDALVRADTQLRARTTDVQAAGSALAQWGTDLDALTEQPGIPSLDWDGRVFRILRAGPPPEGGVYVVAWTLRRLGNTGAWMRWQSPPLATRSDLALAWDKAQAWGIAAGEEDRQREVRTLALESWQIYFYRGNAWTNPLSSEGAQAPEAAASSPTTPHSATPEGVRLVLTLAEGEAFAGTLVRDWARMSAVGAQ</sequence>
<feature type="transmembrane region" description="Helical" evidence="2">
    <location>
        <begin position="12"/>
        <end position="32"/>
    </location>
</feature>
<dbReference type="AlphaFoldDB" id="U5N9X9"/>
<evidence type="ECO:0000256" key="2">
    <source>
        <dbReference type="SAM" id="Phobius"/>
    </source>
</evidence>
<proteinExistence type="predicted"/>
<name>U5N9X9_9BURK</name>
<dbReference type="HOGENOM" id="CLU_086053_0_0_4"/>
<dbReference type="InterPro" id="IPR012902">
    <property type="entry name" value="N_methyl_site"/>
</dbReference>
<reference evidence="3 4" key="1">
    <citation type="journal article" date="2013" name="Genome Biol.">
        <title>Genomic analysis reveals key aspects of prokaryotic symbiosis in the phototrophic consortium "Chlorochromatium aggregatum".</title>
        <authorList>
            <person name="Liu Z."/>
            <person name="Muller J."/>
            <person name="Li T."/>
            <person name="Alvey R.M."/>
            <person name="Vogl K."/>
            <person name="Frigaard N.U."/>
            <person name="Rockwell N.C."/>
            <person name="Boyd E.S."/>
            <person name="Tomsho L.P."/>
            <person name="Schuster S.C."/>
            <person name="Henke P."/>
            <person name="Rohde M."/>
            <person name="Overmann J."/>
            <person name="Bryant D.A."/>
        </authorList>
    </citation>
    <scope>NUCLEOTIDE SEQUENCE [LARGE SCALE GENOMIC DNA]</scope>
    <source>
        <strain evidence="3">CR</strain>
    </source>
</reference>
<dbReference type="RefSeq" id="WP_022775767.1">
    <property type="nucleotide sequence ID" value="NC_022576.1"/>
</dbReference>
<evidence type="ECO:0000313" key="3">
    <source>
        <dbReference type="EMBL" id="AGX88336.1"/>
    </source>
</evidence>
<dbReference type="EMBL" id="CP004885">
    <property type="protein sequence ID" value="AGX88336.1"/>
    <property type="molecule type" value="Genomic_DNA"/>
</dbReference>
<dbReference type="KEGG" id="cbx:Cenrod_2274"/>
<dbReference type="STRING" id="946483.Cenrod_2274"/>
<protein>
    <submittedName>
        <fullName evidence="3">General secretion pathway protein J</fullName>
    </submittedName>
</protein>
<gene>
    <name evidence="3" type="primary">gspJ</name>
    <name evidence="3" type="ORF">Cenrod_2274</name>
</gene>
<keyword evidence="2" id="KW-0812">Transmembrane</keyword>
<accession>U5N9X9</accession>
<dbReference type="PROSITE" id="PS00409">
    <property type="entry name" value="PROKAR_NTER_METHYL"/>
    <property type="match status" value="1"/>
</dbReference>
<feature type="region of interest" description="Disordered" evidence="1">
    <location>
        <begin position="175"/>
        <end position="196"/>
    </location>
</feature>
<dbReference type="InterPro" id="IPR045584">
    <property type="entry name" value="Pilin-like"/>
</dbReference>
<organism evidence="3 4">
    <name type="scientific">Candidatus Symbiobacter mobilis CR</name>
    <dbReference type="NCBI Taxonomy" id="946483"/>
    <lineage>
        <taxon>Bacteria</taxon>
        <taxon>Pseudomonadati</taxon>
        <taxon>Pseudomonadota</taxon>
        <taxon>Betaproteobacteria</taxon>
        <taxon>Burkholderiales</taxon>
        <taxon>Comamonadaceae</taxon>
    </lineage>
</organism>
<evidence type="ECO:0000313" key="4">
    <source>
        <dbReference type="Proteomes" id="UP000017184"/>
    </source>
</evidence>
<evidence type="ECO:0000256" key="1">
    <source>
        <dbReference type="SAM" id="MobiDB-lite"/>
    </source>
</evidence>
<keyword evidence="2" id="KW-0472">Membrane</keyword>
<dbReference type="SUPFAM" id="SSF54523">
    <property type="entry name" value="Pili subunits"/>
    <property type="match status" value="1"/>
</dbReference>
<keyword evidence="2" id="KW-1133">Transmembrane helix</keyword>
<dbReference type="eggNOG" id="COG2165">
    <property type="taxonomic scope" value="Bacteria"/>
</dbReference>
<dbReference type="Pfam" id="PF07963">
    <property type="entry name" value="N_methyl"/>
    <property type="match status" value="1"/>
</dbReference>
<dbReference type="NCBIfam" id="TIGR02532">
    <property type="entry name" value="IV_pilin_GFxxxE"/>
    <property type="match status" value="1"/>
</dbReference>
<dbReference type="Proteomes" id="UP000017184">
    <property type="component" value="Chromosome"/>
</dbReference>
<dbReference type="OrthoDB" id="9151668at2"/>
<keyword evidence="4" id="KW-1185">Reference proteome</keyword>